<keyword evidence="2" id="KW-1185">Reference proteome</keyword>
<gene>
    <name evidence="1" type="ORF">JNB19_09745</name>
</gene>
<evidence type="ECO:0000313" key="2">
    <source>
        <dbReference type="Proteomes" id="UP000603506"/>
    </source>
</evidence>
<dbReference type="EMBL" id="JAEUAH010000013">
    <property type="protein sequence ID" value="MBM0651029.1"/>
    <property type="molecule type" value="Genomic_DNA"/>
</dbReference>
<organism evidence="1 2">
    <name type="scientific">Capnocytophaga genosp. AHN8471</name>
    <dbReference type="NCBI Taxonomy" id="327574"/>
    <lineage>
        <taxon>Bacteria</taxon>
        <taxon>Pseudomonadati</taxon>
        <taxon>Bacteroidota</taxon>
        <taxon>Flavobacteriia</taxon>
        <taxon>Flavobacteriales</taxon>
        <taxon>Flavobacteriaceae</taxon>
        <taxon>Capnocytophaga</taxon>
    </lineage>
</organism>
<comment type="caution">
    <text evidence="1">The sequence shown here is derived from an EMBL/GenBank/DDBJ whole genome shotgun (WGS) entry which is preliminary data.</text>
</comment>
<dbReference type="RefSeq" id="WP_203093352.1">
    <property type="nucleotide sequence ID" value="NZ_JAESPH010000004.1"/>
</dbReference>
<accession>A0ABS1YX83</accession>
<proteinExistence type="predicted"/>
<evidence type="ECO:0000313" key="1">
    <source>
        <dbReference type="EMBL" id="MBM0651029.1"/>
    </source>
</evidence>
<reference evidence="1 2" key="1">
    <citation type="submission" date="2021-01" db="EMBL/GenBank/DDBJ databases">
        <title>Evidence that Capnocytophaga endodontalis is a later homotypic synonym for Capnocytophaga genospecies AHN8471, and request for opinion on proposed recognition of strain AHN8471 as type strain of the species.</title>
        <authorList>
            <person name="Nicholson A.C."/>
            <person name="Hopper C.L."/>
            <person name="Gulvik C.A."/>
            <person name="Mcquiston J.R."/>
            <person name="Lau E.F."/>
        </authorList>
    </citation>
    <scope>NUCLEOTIDE SEQUENCE [LARGE SCALE GENOMIC DNA]</scope>
    <source>
        <strain evidence="1 2">AHN9576</strain>
    </source>
</reference>
<dbReference type="Proteomes" id="UP000603506">
    <property type="component" value="Unassembled WGS sequence"/>
</dbReference>
<sequence length="187" mass="20221">MATTKNNVIVKGASGKFGRQIVFSQRAGKTIMSKPPVRTAPPTTKQKEQQAKFARAAAYAKNALLDPSLKADYTAEAKKRQDVSAYNMAMTDYLRPPVITNVDHSAYTGTATNQKIIIEVADAFKVIAVKVQIEDADESPVEQGNATLIEGKWTYTTTATNASIAGDKIIITATDRPGNTTKKEITL</sequence>
<name>A0ABS1YX83_9FLAO</name>
<protein>
    <submittedName>
        <fullName evidence="1">Uncharacterized protein</fullName>
    </submittedName>
</protein>